<gene>
    <name evidence="1" type="ORF">KCG35_18620</name>
</gene>
<keyword evidence="2" id="KW-1185">Reference proteome</keyword>
<comment type="caution">
    <text evidence="1">The sequence shown here is derived from an EMBL/GenBank/DDBJ whole genome shotgun (WGS) entry which is preliminary data.</text>
</comment>
<dbReference type="EMBL" id="JAGSOY010000060">
    <property type="protein sequence ID" value="MBU2713084.1"/>
    <property type="molecule type" value="Genomic_DNA"/>
</dbReference>
<reference evidence="1 2" key="1">
    <citation type="submission" date="2021-04" db="EMBL/GenBank/DDBJ databases">
        <authorList>
            <person name="Pira H."/>
            <person name="Risdian C."/>
            <person name="Wink J."/>
        </authorList>
    </citation>
    <scope>NUCLEOTIDE SEQUENCE [LARGE SCALE GENOMIC DNA]</scope>
    <source>
        <strain evidence="1 2">WH53</strain>
    </source>
</reference>
<evidence type="ECO:0000313" key="1">
    <source>
        <dbReference type="EMBL" id="MBU2713084.1"/>
    </source>
</evidence>
<dbReference type="RefSeq" id="WP_215821322.1">
    <property type="nucleotide sequence ID" value="NZ_JAGSOY010000060.1"/>
</dbReference>
<evidence type="ECO:0000313" key="2">
    <source>
        <dbReference type="Proteomes" id="UP000690515"/>
    </source>
</evidence>
<name>A0ABS5ZGF2_9GAMM</name>
<accession>A0ABS5ZGF2</accession>
<proteinExistence type="predicted"/>
<dbReference type="Proteomes" id="UP000690515">
    <property type="component" value="Unassembled WGS sequence"/>
</dbReference>
<protein>
    <submittedName>
        <fullName evidence="1">Uncharacterized protein</fullName>
    </submittedName>
</protein>
<sequence>MPIEELKQQTIEYTQQLNSLYKTLASTIQQQPENQELIKLVEELNHCCHRIEKHTKELLVSAGVMNQTVEQQFERDLQQVMEKW</sequence>
<organism evidence="1 2">
    <name type="scientific">Zooshikella harenae</name>
    <dbReference type="NCBI Taxonomy" id="2827238"/>
    <lineage>
        <taxon>Bacteria</taxon>
        <taxon>Pseudomonadati</taxon>
        <taxon>Pseudomonadota</taxon>
        <taxon>Gammaproteobacteria</taxon>
        <taxon>Oceanospirillales</taxon>
        <taxon>Zooshikellaceae</taxon>
        <taxon>Zooshikella</taxon>
    </lineage>
</organism>